<dbReference type="GO" id="GO:0046872">
    <property type="term" value="F:metal ion binding"/>
    <property type="evidence" value="ECO:0007669"/>
    <property type="project" value="UniProtKB-KW"/>
</dbReference>
<keyword evidence="3" id="KW-0479">Metal-binding</keyword>
<comment type="caution">
    <text evidence="9">The sequence shown here is derived from an EMBL/GenBank/DDBJ whole genome shotgun (WGS) entry which is preliminary data.</text>
</comment>
<evidence type="ECO:0000256" key="5">
    <source>
        <dbReference type="ARBA" id="ARBA00023002"/>
    </source>
</evidence>
<evidence type="ECO:0000256" key="6">
    <source>
        <dbReference type="ARBA" id="ARBA00023004"/>
    </source>
</evidence>
<keyword evidence="7" id="KW-0411">Iron-sulfur</keyword>
<evidence type="ECO:0000256" key="3">
    <source>
        <dbReference type="ARBA" id="ARBA00022723"/>
    </source>
</evidence>
<keyword evidence="4" id="KW-0274">FAD</keyword>
<dbReference type="InterPro" id="IPR039650">
    <property type="entry name" value="HdrA-like"/>
</dbReference>
<feature type="domain" description="4Fe-4S ferredoxin-type" evidence="8">
    <location>
        <begin position="141"/>
        <end position="170"/>
    </location>
</feature>
<proteinExistence type="inferred from homology"/>
<dbReference type="InterPro" id="IPR017896">
    <property type="entry name" value="4Fe4S_Fe-S-bd"/>
</dbReference>
<evidence type="ECO:0000259" key="8">
    <source>
        <dbReference type="PROSITE" id="PS51379"/>
    </source>
</evidence>
<accession>X1R4U1</accession>
<dbReference type="PROSITE" id="PS51379">
    <property type="entry name" value="4FE4S_FER_2"/>
    <property type="match status" value="2"/>
</dbReference>
<protein>
    <recommendedName>
        <fullName evidence="8">4Fe-4S ferredoxin-type domain-containing protein</fullName>
    </recommendedName>
</protein>
<feature type="domain" description="4Fe-4S ferredoxin-type" evidence="8">
    <location>
        <begin position="110"/>
        <end position="139"/>
    </location>
</feature>
<sequence length="184" mass="19264">FGKLIVIGEDSLVGRVARVPVDMVILSTAIKPRQNSKSTARLFNISRSADGFFMECHPKLDPVSTVTDGVFIAGCVQGPKDIPDTVAQASAAAAEVLALISQGSIEIEAATAVIDSLICSGCQVCALVCPYSAVSFDEEKEVCQVNETLCKGCGACIGACPSDSIALSHYTNEQIVAQMEGMFV</sequence>
<dbReference type="Pfam" id="PF12838">
    <property type="entry name" value="Fer4_7"/>
    <property type="match status" value="1"/>
</dbReference>
<feature type="non-terminal residue" evidence="9">
    <location>
        <position position="1"/>
    </location>
</feature>
<dbReference type="PANTHER" id="PTHR43498:SF1">
    <property type="entry name" value="COB--COM HETERODISULFIDE REDUCTASE IRON-SULFUR SUBUNIT A"/>
    <property type="match status" value="1"/>
</dbReference>
<dbReference type="SUPFAM" id="SSF54862">
    <property type="entry name" value="4Fe-4S ferredoxins"/>
    <property type="match status" value="1"/>
</dbReference>
<comment type="cofactor">
    <cofactor evidence="1">
        <name>FAD</name>
        <dbReference type="ChEBI" id="CHEBI:57692"/>
    </cofactor>
</comment>
<dbReference type="EMBL" id="BARW01002989">
    <property type="protein sequence ID" value="GAI62071.1"/>
    <property type="molecule type" value="Genomic_DNA"/>
</dbReference>
<reference evidence="9" key="1">
    <citation type="journal article" date="2014" name="Front. Microbiol.">
        <title>High frequency of phylogenetically diverse reductive dehalogenase-homologous genes in deep subseafloor sedimentary metagenomes.</title>
        <authorList>
            <person name="Kawai M."/>
            <person name="Futagami T."/>
            <person name="Toyoda A."/>
            <person name="Takaki Y."/>
            <person name="Nishi S."/>
            <person name="Hori S."/>
            <person name="Arai W."/>
            <person name="Tsubouchi T."/>
            <person name="Morono Y."/>
            <person name="Uchiyama I."/>
            <person name="Ito T."/>
            <person name="Fujiyama A."/>
            <person name="Inagaki F."/>
            <person name="Takami H."/>
        </authorList>
    </citation>
    <scope>NUCLEOTIDE SEQUENCE</scope>
    <source>
        <strain evidence="9">Expedition CK06-06</strain>
    </source>
</reference>
<evidence type="ECO:0000313" key="9">
    <source>
        <dbReference type="EMBL" id="GAI62071.1"/>
    </source>
</evidence>
<dbReference type="AlphaFoldDB" id="X1R4U1"/>
<organism evidence="9">
    <name type="scientific">marine sediment metagenome</name>
    <dbReference type="NCBI Taxonomy" id="412755"/>
    <lineage>
        <taxon>unclassified sequences</taxon>
        <taxon>metagenomes</taxon>
        <taxon>ecological metagenomes</taxon>
    </lineage>
</organism>
<dbReference type="PANTHER" id="PTHR43498">
    <property type="entry name" value="FERREDOXIN:COB-COM HETERODISULFIDE REDUCTASE SUBUNIT A"/>
    <property type="match status" value="1"/>
</dbReference>
<evidence type="ECO:0000256" key="2">
    <source>
        <dbReference type="ARBA" id="ARBA00006561"/>
    </source>
</evidence>
<dbReference type="InterPro" id="IPR017900">
    <property type="entry name" value="4Fe4S_Fe_S_CS"/>
</dbReference>
<keyword evidence="4" id="KW-0285">Flavoprotein</keyword>
<dbReference type="PROSITE" id="PS00198">
    <property type="entry name" value="4FE4S_FER_1"/>
    <property type="match status" value="1"/>
</dbReference>
<keyword evidence="5" id="KW-0560">Oxidoreductase</keyword>
<evidence type="ECO:0000256" key="1">
    <source>
        <dbReference type="ARBA" id="ARBA00001974"/>
    </source>
</evidence>
<evidence type="ECO:0000256" key="4">
    <source>
        <dbReference type="ARBA" id="ARBA00022827"/>
    </source>
</evidence>
<gene>
    <name evidence="9" type="ORF">S12H4_07908</name>
</gene>
<dbReference type="GO" id="GO:0016491">
    <property type="term" value="F:oxidoreductase activity"/>
    <property type="evidence" value="ECO:0007669"/>
    <property type="project" value="UniProtKB-KW"/>
</dbReference>
<dbReference type="GO" id="GO:0051536">
    <property type="term" value="F:iron-sulfur cluster binding"/>
    <property type="evidence" value="ECO:0007669"/>
    <property type="project" value="UniProtKB-KW"/>
</dbReference>
<dbReference type="Gene3D" id="3.30.70.20">
    <property type="match status" value="2"/>
</dbReference>
<keyword evidence="6" id="KW-0408">Iron</keyword>
<evidence type="ECO:0000256" key="7">
    <source>
        <dbReference type="ARBA" id="ARBA00023014"/>
    </source>
</evidence>
<name>X1R4U1_9ZZZZ</name>
<comment type="similarity">
    <text evidence="2">Belongs to the HdrA family.</text>
</comment>